<feature type="domain" description="Hemerythrin-like" evidence="1">
    <location>
        <begin position="37"/>
        <end position="171"/>
    </location>
</feature>
<dbReference type="PANTHER" id="PTHR38048:SF2">
    <property type="entry name" value="HEMERYTHRIN-LIKE DOMAIN-CONTAINING PROTEIN"/>
    <property type="match status" value="1"/>
</dbReference>
<sequence length="263" mass="29802">MTTKPSSAPWADEPFHLIATPSKRLDDSLGHVHCATEMAHAHNTLIRGLNSIIQQAPHVPIATDAQFKADDVKDLLFYTQSWTKMVNHHHWVEESYVFPEIEKFSGKPGLMDDPKHQHELFHGGMERLLAYASATKPEEYRWEGTGGMKEIIDSFSKQLTDHLYAEIDTFLGMGDLDGAKLKETWSRVEKIAQQSGNLAMLYDIFPTALGCADKTYEGGNEFPPLPWILPYIVKYWFAADNGAWRFNPCDWWGQPQPLAFGPP</sequence>
<gene>
    <name evidence="2" type="ORF">PT974_12147</name>
</gene>
<reference evidence="2 3" key="1">
    <citation type="submission" date="2024-01" db="EMBL/GenBank/DDBJ databases">
        <title>Complete genome of Cladobotryum mycophilum ATHUM6906.</title>
        <authorList>
            <person name="Christinaki A.C."/>
            <person name="Myridakis A.I."/>
            <person name="Kouvelis V.N."/>
        </authorList>
    </citation>
    <scope>NUCLEOTIDE SEQUENCE [LARGE SCALE GENOMIC DNA]</scope>
    <source>
        <strain evidence="2 3">ATHUM6906</strain>
    </source>
</reference>
<dbReference type="Pfam" id="PF01814">
    <property type="entry name" value="Hemerythrin"/>
    <property type="match status" value="1"/>
</dbReference>
<protein>
    <recommendedName>
        <fullName evidence="1">Hemerythrin-like domain-containing protein</fullName>
    </recommendedName>
</protein>
<comment type="caution">
    <text evidence="2">The sequence shown here is derived from an EMBL/GenBank/DDBJ whole genome shotgun (WGS) entry which is preliminary data.</text>
</comment>
<name>A0ABR0S8N2_9HYPO</name>
<dbReference type="EMBL" id="JAVFKD010000016">
    <property type="protein sequence ID" value="KAK5988011.1"/>
    <property type="molecule type" value="Genomic_DNA"/>
</dbReference>
<keyword evidence="3" id="KW-1185">Reference proteome</keyword>
<evidence type="ECO:0000259" key="1">
    <source>
        <dbReference type="Pfam" id="PF01814"/>
    </source>
</evidence>
<organism evidence="2 3">
    <name type="scientific">Cladobotryum mycophilum</name>
    <dbReference type="NCBI Taxonomy" id="491253"/>
    <lineage>
        <taxon>Eukaryota</taxon>
        <taxon>Fungi</taxon>
        <taxon>Dikarya</taxon>
        <taxon>Ascomycota</taxon>
        <taxon>Pezizomycotina</taxon>
        <taxon>Sordariomycetes</taxon>
        <taxon>Hypocreomycetidae</taxon>
        <taxon>Hypocreales</taxon>
        <taxon>Hypocreaceae</taxon>
        <taxon>Cladobotryum</taxon>
    </lineage>
</organism>
<dbReference type="Gene3D" id="1.20.120.520">
    <property type="entry name" value="nmb1532 protein domain like"/>
    <property type="match status" value="1"/>
</dbReference>
<dbReference type="InterPro" id="IPR053206">
    <property type="entry name" value="Dimeric_xanthone_biosynth"/>
</dbReference>
<evidence type="ECO:0000313" key="3">
    <source>
        <dbReference type="Proteomes" id="UP001338125"/>
    </source>
</evidence>
<dbReference type="PANTHER" id="PTHR38048">
    <property type="entry name" value="EXPRESSED PROTEIN"/>
    <property type="match status" value="1"/>
</dbReference>
<proteinExistence type="predicted"/>
<evidence type="ECO:0000313" key="2">
    <source>
        <dbReference type="EMBL" id="KAK5988011.1"/>
    </source>
</evidence>
<dbReference type="InterPro" id="IPR012312">
    <property type="entry name" value="Hemerythrin-like"/>
</dbReference>
<dbReference type="Proteomes" id="UP001338125">
    <property type="component" value="Unassembled WGS sequence"/>
</dbReference>
<accession>A0ABR0S8N2</accession>